<gene>
    <name evidence="4" type="ORF">EVG20_g4874</name>
</gene>
<dbReference type="AlphaFoldDB" id="A0A4Y9YV44"/>
<proteinExistence type="inferred from homology"/>
<organism evidence="4 5">
    <name type="scientific">Dentipellis fragilis</name>
    <dbReference type="NCBI Taxonomy" id="205917"/>
    <lineage>
        <taxon>Eukaryota</taxon>
        <taxon>Fungi</taxon>
        <taxon>Dikarya</taxon>
        <taxon>Basidiomycota</taxon>
        <taxon>Agaricomycotina</taxon>
        <taxon>Agaricomycetes</taxon>
        <taxon>Russulales</taxon>
        <taxon>Hericiaceae</taxon>
        <taxon>Dentipellis</taxon>
    </lineage>
</organism>
<keyword evidence="2" id="KW-0521">NADP</keyword>
<dbReference type="InterPro" id="IPR036291">
    <property type="entry name" value="NAD(P)-bd_dom_sf"/>
</dbReference>
<dbReference type="GO" id="GO:0016491">
    <property type="term" value="F:oxidoreductase activity"/>
    <property type="evidence" value="ECO:0007669"/>
    <property type="project" value="UniProtKB-KW"/>
</dbReference>
<dbReference type="EMBL" id="SEOQ01000267">
    <property type="protein sequence ID" value="TFY66215.1"/>
    <property type="molecule type" value="Genomic_DNA"/>
</dbReference>
<comment type="similarity">
    <text evidence="1">Belongs to the short-chain dehydrogenases/reductases (SDR) family.</text>
</comment>
<dbReference type="PROSITE" id="PS00061">
    <property type="entry name" value="ADH_SHORT"/>
    <property type="match status" value="1"/>
</dbReference>
<protein>
    <recommendedName>
        <fullName evidence="6">NAD(P)-binding protein</fullName>
    </recommendedName>
</protein>
<comment type="caution">
    <text evidence="4">The sequence shown here is derived from an EMBL/GenBank/DDBJ whole genome shotgun (WGS) entry which is preliminary data.</text>
</comment>
<dbReference type="Pfam" id="PF00106">
    <property type="entry name" value="adh_short"/>
    <property type="match status" value="2"/>
</dbReference>
<dbReference type="Proteomes" id="UP000298327">
    <property type="component" value="Unassembled WGS sequence"/>
</dbReference>
<dbReference type="PANTHER" id="PTHR24320:SF282">
    <property type="entry name" value="WW DOMAIN-CONTAINING OXIDOREDUCTASE"/>
    <property type="match status" value="1"/>
</dbReference>
<evidence type="ECO:0008006" key="6">
    <source>
        <dbReference type="Google" id="ProtNLM"/>
    </source>
</evidence>
<accession>A0A4Y9YV44</accession>
<reference evidence="4 5" key="1">
    <citation type="submission" date="2019-02" db="EMBL/GenBank/DDBJ databases">
        <title>Genome sequencing of the rare red list fungi Dentipellis fragilis.</title>
        <authorList>
            <person name="Buettner E."/>
            <person name="Kellner H."/>
        </authorList>
    </citation>
    <scope>NUCLEOTIDE SEQUENCE [LARGE SCALE GENOMIC DNA]</scope>
    <source>
        <strain evidence="4 5">DSM 105465</strain>
    </source>
</reference>
<evidence type="ECO:0000313" key="5">
    <source>
        <dbReference type="Proteomes" id="UP000298327"/>
    </source>
</evidence>
<evidence type="ECO:0000256" key="2">
    <source>
        <dbReference type="ARBA" id="ARBA00022857"/>
    </source>
</evidence>
<evidence type="ECO:0000256" key="3">
    <source>
        <dbReference type="ARBA" id="ARBA00023002"/>
    </source>
</evidence>
<dbReference type="PANTHER" id="PTHR24320">
    <property type="entry name" value="RETINOL DEHYDROGENASE"/>
    <property type="match status" value="1"/>
</dbReference>
<evidence type="ECO:0000313" key="4">
    <source>
        <dbReference type="EMBL" id="TFY66215.1"/>
    </source>
</evidence>
<dbReference type="STRING" id="205917.A0A4Y9YV44"/>
<dbReference type="SUPFAM" id="SSF51735">
    <property type="entry name" value="NAD(P)-binding Rossmann-fold domains"/>
    <property type="match status" value="1"/>
</dbReference>
<name>A0A4Y9YV44_9AGAM</name>
<keyword evidence="3" id="KW-0560">Oxidoreductase</keyword>
<sequence>MGGLLSTLNFLINSFPPKPTWSVADMPDLEGKVVIVTGGNAGIGKETTKNLLWKGAKVYIASRSEERICQAAAGEFLSKETKLDILFDNGGVMCPPLDAFTAQGYDMQFGTNVLGHFYLNKLLLPVLLSTAEAVKRRGEDPDVRIVNTSSYAHMFLKTLEFDTFKDSPNRRKADPMALYGQSKFGGIVMAKELAKRYGDKGITSNSFHPGNIKTGITNNISYLEKKFLDMIMYDVSYGVLTGLYAAVSPEAKAHNGAYFVPFARLGKALPETDNSKLGADLWTWMEEQITAFEASL</sequence>
<dbReference type="PRINTS" id="PR00081">
    <property type="entry name" value="GDHRDH"/>
</dbReference>
<dbReference type="OrthoDB" id="191139at2759"/>
<evidence type="ECO:0000256" key="1">
    <source>
        <dbReference type="ARBA" id="ARBA00006484"/>
    </source>
</evidence>
<dbReference type="InterPro" id="IPR002347">
    <property type="entry name" value="SDR_fam"/>
</dbReference>
<dbReference type="InterPro" id="IPR020904">
    <property type="entry name" value="Sc_DH/Rdtase_CS"/>
</dbReference>
<dbReference type="Gene3D" id="3.40.50.720">
    <property type="entry name" value="NAD(P)-binding Rossmann-like Domain"/>
    <property type="match status" value="1"/>
</dbReference>
<keyword evidence="5" id="KW-1185">Reference proteome</keyword>